<name>A0A7H2BLQ9_9MICC</name>
<dbReference type="AlphaFoldDB" id="A0A7H2BLQ9"/>
<dbReference type="RefSeq" id="WP_190618170.1">
    <property type="nucleotide sequence ID" value="NZ_BAAAHX010000004.1"/>
</dbReference>
<keyword evidence="10" id="KW-1185">Reference proteome</keyword>
<keyword evidence="7" id="KW-0067">ATP-binding</keyword>
<dbReference type="InterPro" id="IPR022066">
    <property type="entry name" value="PdtaS_GAF"/>
</dbReference>
<proteinExistence type="predicted"/>
<dbReference type="InterPro" id="IPR005467">
    <property type="entry name" value="His_kinase_dom"/>
</dbReference>
<dbReference type="Gene3D" id="3.30.565.10">
    <property type="entry name" value="Histidine kinase-like ATPase, C-terminal domain"/>
    <property type="match status" value="1"/>
</dbReference>
<evidence type="ECO:0000256" key="4">
    <source>
        <dbReference type="ARBA" id="ARBA00022679"/>
    </source>
</evidence>
<dbReference type="KEGG" id="rama:IDM48_04175"/>
<evidence type="ECO:0000256" key="3">
    <source>
        <dbReference type="ARBA" id="ARBA00022553"/>
    </source>
</evidence>
<evidence type="ECO:0000259" key="8">
    <source>
        <dbReference type="PROSITE" id="PS50109"/>
    </source>
</evidence>
<dbReference type="PROSITE" id="PS50109">
    <property type="entry name" value="HIS_KIN"/>
    <property type="match status" value="1"/>
</dbReference>
<evidence type="ECO:0000256" key="7">
    <source>
        <dbReference type="ARBA" id="ARBA00022840"/>
    </source>
</evidence>
<dbReference type="Pfam" id="PF02518">
    <property type="entry name" value="HATPase_c"/>
    <property type="match status" value="1"/>
</dbReference>
<dbReference type="Pfam" id="PF07568">
    <property type="entry name" value="HisKA_2"/>
    <property type="match status" value="1"/>
</dbReference>
<dbReference type="InterPro" id="IPR011495">
    <property type="entry name" value="Sig_transdc_His_kin_sub2_dim/P"/>
</dbReference>
<evidence type="ECO:0000256" key="6">
    <source>
        <dbReference type="ARBA" id="ARBA00022777"/>
    </source>
</evidence>
<evidence type="ECO:0000313" key="9">
    <source>
        <dbReference type="EMBL" id="QNV40605.1"/>
    </source>
</evidence>
<dbReference type="GO" id="GO:0005524">
    <property type="term" value="F:ATP binding"/>
    <property type="evidence" value="ECO:0007669"/>
    <property type="project" value="UniProtKB-KW"/>
</dbReference>
<comment type="catalytic activity">
    <reaction evidence="1">
        <text>ATP + protein L-histidine = ADP + protein N-phospho-L-histidine.</text>
        <dbReference type="EC" id="2.7.13.3"/>
    </reaction>
</comment>
<dbReference type="Proteomes" id="UP000516421">
    <property type="component" value="Chromosome"/>
</dbReference>
<dbReference type="SMART" id="SM00387">
    <property type="entry name" value="HATPase_c"/>
    <property type="match status" value="1"/>
</dbReference>
<dbReference type="PANTHER" id="PTHR41523">
    <property type="entry name" value="TWO-COMPONENT SYSTEM SENSOR PROTEIN"/>
    <property type="match status" value="1"/>
</dbReference>
<sequence length="522" mass="58307">MSLNDSKLHAASLGPGDTEWLHLLMGDWQIIADTAHADIVLWLPDEKNLPDSEHLSAMRAPAFPRHFTSAGQVRPSTVHTVFYRDMVDQEMGEKLLEVVQQVWRHQKTEYLDDTETSDELILRTGVLPLVRHGRTIAVLTIHTELFGLRRPPRIETVYKTVAEDLIQMVKRGAWPEFSASVGTSRGNPRVSDGLLTLDSEGIVNFASPNVSSIYKRLGFSGELEGKQLVEITRNLMSQDETADETLPLVLSGRMPWRGEIKVRNTSVTFRAIPLRQETSLGEERYGAILLCRDVSELRRRELELMTKDATIREIHHRVKNNLQTVSALLRLQSRRMKTGEAKQGLEQAMRRVATIAMVHEALSQGLTQNVDFDELIQRQFHLAAELASPGQHIRTELNGTFGELPSQFATPLALVINEIVANAVEHGLDGETGTVTLTALQSLTAQNERQLTVTICDDGCGMVKYPIEEAGTSAYRENKGREGLGMQIVRTLVASELNGSIRWEPRQPRGTAVTIRAHLTTN</sequence>
<organism evidence="9 10">
    <name type="scientific">Rothia amarae</name>
    <dbReference type="NCBI Taxonomy" id="169480"/>
    <lineage>
        <taxon>Bacteria</taxon>
        <taxon>Bacillati</taxon>
        <taxon>Actinomycetota</taxon>
        <taxon>Actinomycetes</taxon>
        <taxon>Micrococcales</taxon>
        <taxon>Micrococcaceae</taxon>
        <taxon>Rothia</taxon>
    </lineage>
</organism>
<evidence type="ECO:0000256" key="1">
    <source>
        <dbReference type="ARBA" id="ARBA00000085"/>
    </source>
</evidence>
<feature type="domain" description="Histidine kinase" evidence="8">
    <location>
        <begin position="313"/>
        <end position="521"/>
    </location>
</feature>
<keyword evidence="3" id="KW-0597">Phosphoprotein</keyword>
<dbReference type="Gene3D" id="3.30.450.20">
    <property type="entry name" value="PAS domain"/>
    <property type="match status" value="1"/>
</dbReference>
<dbReference type="InterPro" id="IPR038424">
    <property type="entry name" value="H_kinase_PdtaS_GAF_sf"/>
</dbReference>
<dbReference type="PANTHER" id="PTHR41523:SF8">
    <property type="entry name" value="ETHYLENE RESPONSE SENSOR PROTEIN"/>
    <property type="match status" value="1"/>
</dbReference>
<gene>
    <name evidence="9" type="ORF">IDM48_04175</name>
</gene>
<dbReference type="GO" id="GO:0004673">
    <property type="term" value="F:protein histidine kinase activity"/>
    <property type="evidence" value="ECO:0007669"/>
    <property type="project" value="UniProtKB-EC"/>
</dbReference>
<accession>A0A7H2BLQ9</accession>
<evidence type="ECO:0000256" key="5">
    <source>
        <dbReference type="ARBA" id="ARBA00022741"/>
    </source>
</evidence>
<keyword evidence="5" id="KW-0547">Nucleotide-binding</keyword>
<keyword evidence="4" id="KW-0808">Transferase</keyword>
<dbReference type="EC" id="2.7.13.3" evidence="2"/>
<dbReference type="InterPro" id="IPR036890">
    <property type="entry name" value="HATPase_C_sf"/>
</dbReference>
<evidence type="ECO:0000313" key="10">
    <source>
        <dbReference type="Proteomes" id="UP000516421"/>
    </source>
</evidence>
<protein>
    <recommendedName>
        <fullName evidence="2">histidine kinase</fullName>
        <ecNumber evidence="2">2.7.13.3</ecNumber>
    </recommendedName>
</protein>
<reference evidence="9 10" key="1">
    <citation type="submission" date="2020-09" db="EMBL/GenBank/DDBJ databases">
        <title>Investigation of environmental microbe.</title>
        <authorList>
            <person name="Ou Y."/>
            <person name="Kang Q."/>
        </authorList>
    </citation>
    <scope>NUCLEOTIDE SEQUENCE [LARGE SCALE GENOMIC DNA]</scope>
    <source>
        <strain evidence="9 10">KJZ-9</strain>
    </source>
</reference>
<dbReference type="InterPro" id="IPR003594">
    <property type="entry name" value="HATPase_dom"/>
</dbReference>
<dbReference type="SUPFAM" id="SSF55874">
    <property type="entry name" value="ATPase domain of HSP90 chaperone/DNA topoisomerase II/histidine kinase"/>
    <property type="match status" value="1"/>
</dbReference>
<dbReference type="Pfam" id="PF12282">
    <property type="entry name" value="GAF_PdtaS"/>
    <property type="match status" value="1"/>
</dbReference>
<dbReference type="Gene3D" id="3.30.450.280">
    <property type="entry name" value="GAF domain"/>
    <property type="match status" value="1"/>
</dbReference>
<evidence type="ECO:0000256" key="2">
    <source>
        <dbReference type="ARBA" id="ARBA00012438"/>
    </source>
</evidence>
<keyword evidence="6 9" id="KW-0418">Kinase</keyword>
<dbReference type="EMBL" id="CP061538">
    <property type="protein sequence ID" value="QNV40605.1"/>
    <property type="molecule type" value="Genomic_DNA"/>
</dbReference>